<proteinExistence type="predicted"/>
<dbReference type="EMBL" id="VVXK01000028">
    <property type="protein sequence ID" value="KAA2366100.1"/>
    <property type="molecule type" value="Genomic_DNA"/>
</dbReference>
<organism evidence="1 2">
    <name type="scientific">Alistipes shahii</name>
    <dbReference type="NCBI Taxonomy" id="328814"/>
    <lineage>
        <taxon>Bacteria</taxon>
        <taxon>Pseudomonadati</taxon>
        <taxon>Bacteroidota</taxon>
        <taxon>Bacteroidia</taxon>
        <taxon>Bacteroidales</taxon>
        <taxon>Rikenellaceae</taxon>
        <taxon>Alistipes</taxon>
    </lineage>
</organism>
<gene>
    <name evidence="1" type="ORF">F2Y13_13890</name>
</gene>
<sequence>MKTTHPIYDVYFRIEAGYNDGRMSHEQHDRFYTEIRALFSRVGFTILENPPGCPSFQLGTTCLYCHPTELSGPVEEPHIALVERILRQGTSFQYQTTDRYDRLYDFTVEEELAYYRQHYSEQLFLEAFRTSDPSKYHLRDEVLEELVRQLMVHTVRAPLGCSFDSPCVHFVRETYASLVQRGLLVEVQRRRKPYGTMTYCRTK</sequence>
<evidence type="ECO:0000313" key="1">
    <source>
        <dbReference type="EMBL" id="KAA2366100.1"/>
    </source>
</evidence>
<reference evidence="1 2" key="1">
    <citation type="journal article" date="2019" name="Nat. Med.">
        <title>A library of human gut bacterial isolates paired with longitudinal multiomics data enables mechanistic microbiome research.</title>
        <authorList>
            <person name="Poyet M."/>
            <person name="Groussin M."/>
            <person name="Gibbons S.M."/>
            <person name="Avila-Pacheco J."/>
            <person name="Jiang X."/>
            <person name="Kearney S.M."/>
            <person name="Perrotta A.R."/>
            <person name="Berdy B."/>
            <person name="Zhao S."/>
            <person name="Lieberman T.D."/>
            <person name="Swanson P.K."/>
            <person name="Smith M."/>
            <person name="Roesemann S."/>
            <person name="Alexander J.E."/>
            <person name="Rich S.A."/>
            <person name="Livny J."/>
            <person name="Vlamakis H."/>
            <person name="Clish C."/>
            <person name="Bullock K."/>
            <person name="Deik A."/>
            <person name="Scott J."/>
            <person name="Pierce K.A."/>
            <person name="Xavier R.J."/>
            <person name="Alm E.J."/>
        </authorList>
    </citation>
    <scope>NUCLEOTIDE SEQUENCE [LARGE SCALE GENOMIC DNA]</scope>
    <source>
        <strain evidence="1 2">BIOML-A2</strain>
    </source>
</reference>
<evidence type="ECO:0000313" key="2">
    <source>
        <dbReference type="Proteomes" id="UP000323567"/>
    </source>
</evidence>
<dbReference type="RefSeq" id="WP_149887829.1">
    <property type="nucleotide sequence ID" value="NZ_DBFCRZ010000050.1"/>
</dbReference>
<comment type="caution">
    <text evidence="1">The sequence shown here is derived from an EMBL/GenBank/DDBJ whole genome shotgun (WGS) entry which is preliminary data.</text>
</comment>
<name>A0A5B3FY15_9BACT</name>
<dbReference type="AlphaFoldDB" id="A0A5B3FY15"/>
<accession>A0A5B3FY15</accession>
<dbReference type="Proteomes" id="UP000323567">
    <property type="component" value="Unassembled WGS sequence"/>
</dbReference>
<protein>
    <submittedName>
        <fullName evidence="1">Uncharacterized protein</fullName>
    </submittedName>
</protein>